<dbReference type="EMBL" id="CP065687">
    <property type="protein sequence ID" value="QPS46313.1"/>
    <property type="molecule type" value="Genomic_DNA"/>
</dbReference>
<organism evidence="2 3">
    <name type="scientific">Burkholderia humptydooensis</name>
    <dbReference type="NCBI Taxonomy" id="430531"/>
    <lineage>
        <taxon>Bacteria</taxon>
        <taxon>Pseudomonadati</taxon>
        <taxon>Pseudomonadota</taxon>
        <taxon>Betaproteobacteria</taxon>
        <taxon>Burkholderiales</taxon>
        <taxon>Burkholderiaceae</taxon>
        <taxon>Burkholderia</taxon>
        <taxon>pseudomallei group</taxon>
    </lineage>
</organism>
<evidence type="ECO:0000256" key="1">
    <source>
        <dbReference type="SAM" id="MobiDB-lite"/>
    </source>
</evidence>
<dbReference type="Pfam" id="PF07024">
    <property type="entry name" value="ImpE"/>
    <property type="match status" value="1"/>
</dbReference>
<feature type="region of interest" description="Disordered" evidence="1">
    <location>
        <begin position="93"/>
        <end position="116"/>
    </location>
</feature>
<accession>A0A7T2U608</accession>
<name>A0A7U4P8H6_9BURK</name>
<proteinExistence type="predicted"/>
<dbReference type="SUPFAM" id="SSF144059">
    <property type="entry name" value="ImpE-like"/>
    <property type="match status" value="1"/>
</dbReference>
<dbReference type="Proteomes" id="UP000594943">
    <property type="component" value="Chromosome 2"/>
</dbReference>
<dbReference type="InterPro" id="IPR009211">
    <property type="entry name" value="TagJ"/>
</dbReference>
<dbReference type="KEGG" id="bhg:I6G56_29960"/>
<dbReference type="AlphaFoldDB" id="A0A7U4P8H6"/>
<reference evidence="2 3" key="1">
    <citation type="submission" date="2020-12" db="EMBL/GenBank/DDBJ databases">
        <title>FDA dAtabase for Regulatory Grade micrObial Sequences (FDA-ARGOS): Supporting development and validation of Infectious Disease Dx tests.</title>
        <authorList>
            <person name="Nelson B."/>
            <person name="Plummer A."/>
            <person name="Tallon L."/>
            <person name="Sadzewicz L."/>
            <person name="Zhao X."/>
            <person name="Boylan J."/>
            <person name="Ott S."/>
            <person name="Bowen H."/>
            <person name="Vavikolanu K."/>
            <person name="Mehta A."/>
            <person name="Aluvathingal J."/>
            <person name="Nadendla S."/>
            <person name="Myers T."/>
            <person name="Yan Y."/>
            <person name="Sichtig H."/>
        </authorList>
    </citation>
    <scope>NUCLEOTIDE SEQUENCE [LARGE SCALE GENOMIC DNA]</scope>
    <source>
        <strain evidence="2 3">FDAARGOS_899</strain>
    </source>
</reference>
<sequence length="116" mass="12311">MTTPISPDASGARATGRLQDRPLVVWRAPHASFDWIADSDSRFGPVREVVTAGHYRWLPLSDLAGWRLARPGTLLDLVELDACAFGERARAGEAMGGATGGAAHRARGGEDSDGRA</sequence>
<evidence type="ECO:0000313" key="3">
    <source>
        <dbReference type="Proteomes" id="UP000594943"/>
    </source>
</evidence>
<feature type="compositionally biased region" description="Basic and acidic residues" evidence="1">
    <location>
        <begin position="107"/>
        <end position="116"/>
    </location>
</feature>
<accession>A0A7U4P8H6</accession>
<evidence type="ECO:0000313" key="2">
    <source>
        <dbReference type="EMBL" id="QPS46313.1"/>
    </source>
</evidence>
<gene>
    <name evidence="2" type="ORF">I6G56_29960</name>
</gene>
<protein>
    <submittedName>
        <fullName evidence="2">ImpE</fullName>
    </submittedName>
</protein>